<dbReference type="GO" id="GO:0048473">
    <property type="term" value="P:D-methionine transmembrane transport"/>
    <property type="evidence" value="ECO:0007669"/>
    <property type="project" value="TreeGrafter"/>
</dbReference>
<evidence type="ECO:0000256" key="4">
    <source>
        <dbReference type="ARBA" id="ARBA00022475"/>
    </source>
</evidence>
<evidence type="ECO:0000256" key="5">
    <source>
        <dbReference type="ARBA" id="ARBA00022692"/>
    </source>
</evidence>
<dbReference type="PANTHER" id="PTHR30450:SF1">
    <property type="entry name" value="D-METHIONINE TRANSPORT SYSTEM PERMEASE PROTEIN METI-RELATED"/>
    <property type="match status" value="1"/>
</dbReference>
<evidence type="ECO:0000256" key="3">
    <source>
        <dbReference type="ARBA" id="ARBA00022448"/>
    </source>
</evidence>
<keyword evidence="6 8" id="KW-1133">Transmembrane helix</keyword>
<evidence type="ECO:0000256" key="6">
    <source>
        <dbReference type="ARBA" id="ARBA00022989"/>
    </source>
</evidence>
<dbReference type="eggNOG" id="COG2011">
    <property type="taxonomic scope" value="Bacteria"/>
</dbReference>
<dbReference type="CDD" id="cd06261">
    <property type="entry name" value="TM_PBP2"/>
    <property type="match status" value="1"/>
</dbReference>
<dbReference type="PANTHER" id="PTHR30450">
    <property type="entry name" value="ABC TRANSPORTER PERMEASE"/>
    <property type="match status" value="1"/>
</dbReference>
<comment type="similarity">
    <text evidence="2">Belongs to the binding-protein-dependent transport system permease family. CysTW subfamily.</text>
</comment>
<sequence length="215" mass="23221">MSLTMLYDLFLASGETLYMVILSTLFAVLLGLPLGTLLFSSSKIKPHTGINRFISGIINISRSIPFIILLVALIPFTRLLVGTSIGINAAIVPLTLGATPFFARLVDNIYQNLPNGLIDAGFSMGANTRQMIRHILFPEAFPALIQAITVTAITLVNYSAMAGTVGGGGLGDLAIRYGYQRFNVVIMVSTVLILIVIVQLLQMAGDRLARHFSHQ</sequence>
<feature type="transmembrane region" description="Helical" evidence="8">
    <location>
        <begin position="20"/>
        <end position="41"/>
    </location>
</feature>
<feature type="transmembrane region" description="Helical" evidence="8">
    <location>
        <begin position="140"/>
        <end position="161"/>
    </location>
</feature>
<feature type="transmembrane region" description="Helical" evidence="8">
    <location>
        <begin position="181"/>
        <end position="201"/>
    </location>
</feature>
<dbReference type="InterPro" id="IPR000515">
    <property type="entry name" value="MetI-like"/>
</dbReference>
<evidence type="ECO:0000256" key="1">
    <source>
        <dbReference type="ARBA" id="ARBA00004651"/>
    </source>
</evidence>
<evidence type="ECO:0000256" key="2">
    <source>
        <dbReference type="ARBA" id="ARBA00007069"/>
    </source>
</evidence>
<dbReference type="InterPro" id="IPR035906">
    <property type="entry name" value="MetI-like_sf"/>
</dbReference>
<evidence type="ECO:0000259" key="9">
    <source>
        <dbReference type="PROSITE" id="PS50928"/>
    </source>
</evidence>
<dbReference type="RefSeq" id="WP_043874013.1">
    <property type="nucleotide sequence ID" value="NZ_CCVW01000002.1"/>
</dbReference>
<dbReference type="InterPro" id="IPR051322">
    <property type="entry name" value="AA_ABC_Transporter_Permease"/>
</dbReference>
<dbReference type="GO" id="GO:0005886">
    <property type="term" value="C:plasma membrane"/>
    <property type="evidence" value="ECO:0007669"/>
    <property type="project" value="UniProtKB-SubCell"/>
</dbReference>
<name>A0A078L0B6_9GAMM</name>
<dbReference type="STRING" id="1034943.BN59_01767"/>
<evidence type="ECO:0000313" key="10">
    <source>
        <dbReference type="EMBL" id="CDZ77484.1"/>
    </source>
</evidence>
<keyword evidence="7 8" id="KW-0472">Membrane</keyword>
<dbReference type="AlphaFoldDB" id="A0A078L0B6"/>
<comment type="subcellular location">
    <subcellularLocation>
        <location evidence="1 8">Cell membrane</location>
        <topology evidence="1 8">Multi-pass membrane protein</topology>
    </subcellularLocation>
</comment>
<reference evidence="10 11" key="1">
    <citation type="submission" date="2014-06" db="EMBL/GenBank/DDBJ databases">
        <authorList>
            <person name="Urmite Genomes Urmite Genomes"/>
        </authorList>
    </citation>
    <scope>NUCLEOTIDE SEQUENCE [LARGE SCALE GENOMIC DNA]</scope>
</reference>
<keyword evidence="11" id="KW-1185">Reference proteome</keyword>
<dbReference type="Gene3D" id="1.10.3720.10">
    <property type="entry name" value="MetI-like"/>
    <property type="match status" value="1"/>
</dbReference>
<dbReference type="OrthoDB" id="9793490at2"/>
<dbReference type="SUPFAM" id="SSF161098">
    <property type="entry name" value="MetI-like"/>
    <property type="match status" value="1"/>
</dbReference>
<organism evidence="10 11">
    <name type="scientific">Legionella massiliensis</name>
    <dbReference type="NCBI Taxonomy" id="1034943"/>
    <lineage>
        <taxon>Bacteria</taxon>
        <taxon>Pseudomonadati</taxon>
        <taxon>Pseudomonadota</taxon>
        <taxon>Gammaproteobacteria</taxon>
        <taxon>Legionellales</taxon>
        <taxon>Legionellaceae</taxon>
        <taxon>Legionella</taxon>
    </lineage>
</organism>
<gene>
    <name evidence="10" type="primary">metI</name>
    <name evidence="10" type="ORF">BN59_01767</name>
</gene>
<proteinExistence type="inferred from homology"/>
<feature type="transmembrane region" description="Helical" evidence="8">
    <location>
        <begin position="53"/>
        <end position="74"/>
    </location>
</feature>
<dbReference type="NCBIfam" id="NF008049">
    <property type="entry name" value="PRK10782.1"/>
    <property type="match status" value="1"/>
</dbReference>
<keyword evidence="5 8" id="KW-0812">Transmembrane</keyword>
<protein>
    <submittedName>
        <fullName evidence="10">D-methionine transport system permease protein MetI</fullName>
    </submittedName>
</protein>
<keyword evidence="3 8" id="KW-0813">Transport</keyword>
<keyword evidence="4" id="KW-1003">Cell membrane</keyword>
<feature type="transmembrane region" description="Helical" evidence="8">
    <location>
        <begin position="80"/>
        <end position="103"/>
    </location>
</feature>
<dbReference type="PROSITE" id="PS50928">
    <property type="entry name" value="ABC_TM1"/>
    <property type="match status" value="1"/>
</dbReference>
<dbReference type="FunFam" id="1.10.3720.10:FF:000002">
    <property type="entry name" value="D-methionine ABC transporter permease MetI"/>
    <property type="match status" value="1"/>
</dbReference>
<feature type="domain" description="ABC transmembrane type-1" evidence="9">
    <location>
        <begin position="13"/>
        <end position="203"/>
    </location>
</feature>
<evidence type="ECO:0000256" key="7">
    <source>
        <dbReference type="ARBA" id="ARBA00023136"/>
    </source>
</evidence>
<dbReference type="Pfam" id="PF00528">
    <property type="entry name" value="BPD_transp_1"/>
    <property type="match status" value="1"/>
</dbReference>
<dbReference type="Proteomes" id="UP000044071">
    <property type="component" value="Unassembled WGS sequence"/>
</dbReference>
<dbReference type="EMBL" id="CCSB01000002">
    <property type="protein sequence ID" value="CDZ77484.1"/>
    <property type="molecule type" value="Genomic_DNA"/>
</dbReference>
<evidence type="ECO:0000313" key="11">
    <source>
        <dbReference type="Proteomes" id="UP000044071"/>
    </source>
</evidence>
<accession>A0A078L0B6</accession>
<evidence type="ECO:0000256" key="8">
    <source>
        <dbReference type="RuleBase" id="RU363032"/>
    </source>
</evidence>